<evidence type="ECO:0000313" key="3">
    <source>
        <dbReference type="Proteomes" id="UP000563426"/>
    </source>
</evidence>
<feature type="compositionally biased region" description="Polar residues" evidence="1">
    <location>
        <begin position="1"/>
        <end position="10"/>
    </location>
</feature>
<dbReference type="RefSeq" id="WP_120530445.1">
    <property type="nucleotide sequence ID" value="NZ_JABFJV010000507.1"/>
</dbReference>
<gene>
    <name evidence="2" type="ORF">HMI49_40945</name>
</gene>
<evidence type="ECO:0000256" key="1">
    <source>
        <dbReference type="SAM" id="MobiDB-lite"/>
    </source>
</evidence>
<sequence length="74" mass="8363">MAQKKNSLVANINRRKKAGTSRPKSRSKVSSKSYKNMERGWGKTARKKTAAKKTATKKTARKSPARKRSSRKSR</sequence>
<protein>
    <submittedName>
        <fullName evidence="2">Excinuclease ABC subunit A</fullName>
    </submittedName>
</protein>
<dbReference type="EMBL" id="JABFJV010000507">
    <property type="protein sequence ID" value="NOK39552.1"/>
    <property type="molecule type" value="Genomic_DNA"/>
</dbReference>
<accession>A0A3A8HCQ9</accession>
<reference evidence="2 3" key="1">
    <citation type="submission" date="2020-05" db="EMBL/GenBank/DDBJ databases">
        <authorList>
            <person name="Whitworth D."/>
        </authorList>
    </citation>
    <scope>NUCLEOTIDE SEQUENCE [LARGE SCALE GENOMIC DNA]</scope>
    <source>
        <strain evidence="2 3">AB043B</strain>
    </source>
</reference>
<proteinExistence type="predicted"/>
<comment type="caution">
    <text evidence="2">The sequence shown here is derived from an EMBL/GenBank/DDBJ whole genome shotgun (WGS) entry which is preliminary data.</text>
</comment>
<feature type="compositionally biased region" description="Basic residues" evidence="1">
    <location>
        <begin position="13"/>
        <end position="29"/>
    </location>
</feature>
<keyword evidence="3" id="KW-1185">Reference proteome</keyword>
<name>A0A3A8HCQ9_9BACT</name>
<feature type="compositionally biased region" description="Basic residues" evidence="1">
    <location>
        <begin position="44"/>
        <end position="74"/>
    </location>
</feature>
<organism evidence="2 3">
    <name type="scientific">Corallococcus exercitus</name>
    <dbReference type="NCBI Taxonomy" id="2316736"/>
    <lineage>
        <taxon>Bacteria</taxon>
        <taxon>Pseudomonadati</taxon>
        <taxon>Myxococcota</taxon>
        <taxon>Myxococcia</taxon>
        <taxon>Myxococcales</taxon>
        <taxon>Cystobacterineae</taxon>
        <taxon>Myxococcaceae</taxon>
        <taxon>Corallococcus</taxon>
    </lineage>
</organism>
<feature type="region of interest" description="Disordered" evidence="1">
    <location>
        <begin position="1"/>
        <end position="74"/>
    </location>
</feature>
<evidence type="ECO:0000313" key="2">
    <source>
        <dbReference type="EMBL" id="NOK39552.1"/>
    </source>
</evidence>
<dbReference type="AlphaFoldDB" id="A0A3A8HCQ9"/>
<dbReference type="Proteomes" id="UP000563426">
    <property type="component" value="Unassembled WGS sequence"/>
</dbReference>